<proteinExistence type="predicted"/>
<reference evidence="2" key="1">
    <citation type="submission" date="2023-03" db="EMBL/GenBank/DDBJ databases">
        <title>Massive genome expansion in bonnet fungi (Mycena s.s.) driven by repeated elements and novel gene families across ecological guilds.</title>
        <authorList>
            <consortium name="Lawrence Berkeley National Laboratory"/>
            <person name="Harder C.B."/>
            <person name="Miyauchi S."/>
            <person name="Viragh M."/>
            <person name="Kuo A."/>
            <person name="Thoen E."/>
            <person name="Andreopoulos B."/>
            <person name="Lu D."/>
            <person name="Skrede I."/>
            <person name="Drula E."/>
            <person name="Henrissat B."/>
            <person name="Morin E."/>
            <person name="Kohler A."/>
            <person name="Barry K."/>
            <person name="LaButti K."/>
            <person name="Morin E."/>
            <person name="Salamov A."/>
            <person name="Lipzen A."/>
            <person name="Mereny Z."/>
            <person name="Hegedus B."/>
            <person name="Baldrian P."/>
            <person name="Stursova M."/>
            <person name="Weitz H."/>
            <person name="Taylor A."/>
            <person name="Grigoriev I.V."/>
            <person name="Nagy L.G."/>
            <person name="Martin F."/>
            <person name="Kauserud H."/>
        </authorList>
    </citation>
    <scope>NUCLEOTIDE SEQUENCE</scope>
    <source>
        <strain evidence="2">CBHHK067</strain>
    </source>
</reference>
<accession>A0AAD7GN94</accession>
<sequence length="69" mass="7971">MLRPARPGNGSRRPPFVSAQRVGSGLRRVPRRLLRQGPIRRLFLPQRRQATLHVQTLRQQGPQGSRRKL</sequence>
<feature type="region of interest" description="Disordered" evidence="1">
    <location>
        <begin position="1"/>
        <end position="30"/>
    </location>
</feature>
<dbReference type="AlphaFoldDB" id="A0AAD7GN94"/>
<evidence type="ECO:0000313" key="3">
    <source>
        <dbReference type="Proteomes" id="UP001221757"/>
    </source>
</evidence>
<dbReference type="EMBL" id="JARKIE010000013">
    <property type="protein sequence ID" value="KAJ7703028.1"/>
    <property type="molecule type" value="Genomic_DNA"/>
</dbReference>
<organism evidence="2 3">
    <name type="scientific">Mycena rosella</name>
    <name type="common">Pink bonnet</name>
    <name type="synonym">Agaricus rosellus</name>
    <dbReference type="NCBI Taxonomy" id="1033263"/>
    <lineage>
        <taxon>Eukaryota</taxon>
        <taxon>Fungi</taxon>
        <taxon>Dikarya</taxon>
        <taxon>Basidiomycota</taxon>
        <taxon>Agaricomycotina</taxon>
        <taxon>Agaricomycetes</taxon>
        <taxon>Agaricomycetidae</taxon>
        <taxon>Agaricales</taxon>
        <taxon>Marasmiineae</taxon>
        <taxon>Mycenaceae</taxon>
        <taxon>Mycena</taxon>
    </lineage>
</organism>
<evidence type="ECO:0000313" key="2">
    <source>
        <dbReference type="EMBL" id="KAJ7703028.1"/>
    </source>
</evidence>
<gene>
    <name evidence="2" type="ORF">B0H17DRAFT_1041329</name>
</gene>
<protein>
    <submittedName>
        <fullName evidence="2">Uncharacterized protein</fullName>
    </submittedName>
</protein>
<evidence type="ECO:0000256" key="1">
    <source>
        <dbReference type="SAM" id="MobiDB-lite"/>
    </source>
</evidence>
<name>A0AAD7GN94_MYCRO</name>
<keyword evidence="3" id="KW-1185">Reference proteome</keyword>
<comment type="caution">
    <text evidence="2">The sequence shown here is derived from an EMBL/GenBank/DDBJ whole genome shotgun (WGS) entry which is preliminary data.</text>
</comment>
<dbReference type="Proteomes" id="UP001221757">
    <property type="component" value="Unassembled WGS sequence"/>
</dbReference>